<dbReference type="PANTHER" id="PTHR10267">
    <property type="entry name" value="DNA POLYMERASE SUBUNIT GAMMA-1"/>
    <property type="match status" value="1"/>
</dbReference>
<evidence type="ECO:0000313" key="3">
    <source>
        <dbReference type="Proteomes" id="UP000079169"/>
    </source>
</evidence>
<proteinExistence type="predicted"/>
<dbReference type="GO" id="GO:0006264">
    <property type="term" value="P:mitochondrial DNA replication"/>
    <property type="evidence" value="ECO:0007669"/>
    <property type="project" value="TreeGrafter"/>
</dbReference>
<feature type="compositionally biased region" description="Polar residues" evidence="1">
    <location>
        <begin position="113"/>
        <end position="122"/>
    </location>
</feature>
<dbReference type="AlphaFoldDB" id="A0A1S4ERQ5"/>
<dbReference type="GO" id="GO:0008408">
    <property type="term" value="F:3'-5' exonuclease activity"/>
    <property type="evidence" value="ECO:0007669"/>
    <property type="project" value="TreeGrafter"/>
</dbReference>
<dbReference type="Gene3D" id="3.30.420.390">
    <property type="match status" value="1"/>
</dbReference>
<dbReference type="RefSeq" id="XP_017304856.1">
    <property type="nucleotide sequence ID" value="XM_017449367.1"/>
</dbReference>
<feature type="region of interest" description="Disordered" evidence="1">
    <location>
        <begin position="112"/>
        <end position="141"/>
    </location>
</feature>
<feature type="non-terminal residue" evidence="4">
    <location>
        <position position="1"/>
    </location>
</feature>
<evidence type="ECO:0000313" key="4">
    <source>
        <dbReference type="RefSeq" id="XP_017304856.1"/>
    </source>
</evidence>
<feature type="domain" description="DNA mitochondrial polymerase exonuclease" evidence="2">
    <location>
        <begin position="1"/>
        <end position="141"/>
    </location>
</feature>
<dbReference type="STRING" id="121845.A0A1S4ERQ5"/>
<dbReference type="GO" id="GO:0005760">
    <property type="term" value="C:gamma DNA polymerase complex"/>
    <property type="evidence" value="ECO:0007669"/>
    <property type="project" value="InterPro"/>
</dbReference>
<name>A0A1S4ERQ5_DIACI</name>
<reference evidence="4" key="1">
    <citation type="submission" date="2025-08" db="UniProtKB">
        <authorList>
            <consortium name="RefSeq"/>
        </authorList>
    </citation>
    <scope>IDENTIFICATION</scope>
</reference>
<dbReference type="KEGG" id="dci:108254363"/>
<sequence length="141" mass="16091">HHFQEIGEQQAKPYRDLTLHLLNKGVPAIPTVWEKRAGWTRYAAGKLPEQVEYPQEDAYVFDVEVCVQEGNMPTMATAVSTEAWYSWISPDLIEKKTRVGTKKYTTDKLIPFESNSKTSGSRSRPEFSKEKVVIGHNVSYD</sequence>
<evidence type="ECO:0000259" key="2">
    <source>
        <dbReference type="Pfam" id="PF18136"/>
    </source>
</evidence>
<dbReference type="PaxDb" id="121845-A0A1S4ERQ5"/>
<dbReference type="Proteomes" id="UP000079169">
    <property type="component" value="Unplaced"/>
</dbReference>
<feature type="non-terminal residue" evidence="4">
    <location>
        <position position="141"/>
    </location>
</feature>
<dbReference type="Pfam" id="PF18136">
    <property type="entry name" value="DNApol_Exo"/>
    <property type="match status" value="1"/>
</dbReference>
<dbReference type="GO" id="GO:0003887">
    <property type="term" value="F:DNA-directed DNA polymerase activity"/>
    <property type="evidence" value="ECO:0007669"/>
    <property type="project" value="TreeGrafter"/>
</dbReference>
<organism evidence="3 4">
    <name type="scientific">Diaphorina citri</name>
    <name type="common">Asian citrus psyllid</name>
    <dbReference type="NCBI Taxonomy" id="121845"/>
    <lineage>
        <taxon>Eukaryota</taxon>
        <taxon>Metazoa</taxon>
        <taxon>Ecdysozoa</taxon>
        <taxon>Arthropoda</taxon>
        <taxon>Hexapoda</taxon>
        <taxon>Insecta</taxon>
        <taxon>Pterygota</taxon>
        <taxon>Neoptera</taxon>
        <taxon>Paraneoptera</taxon>
        <taxon>Hemiptera</taxon>
        <taxon>Sternorrhyncha</taxon>
        <taxon>Psylloidea</taxon>
        <taxon>Psyllidae</taxon>
        <taxon>Diaphorininae</taxon>
        <taxon>Diaphorina</taxon>
    </lineage>
</organism>
<dbReference type="InterPro" id="IPR002297">
    <property type="entry name" value="DNA-dir_DNA_pol_A_mt"/>
</dbReference>
<evidence type="ECO:0000256" key="1">
    <source>
        <dbReference type="SAM" id="MobiDB-lite"/>
    </source>
</evidence>
<dbReference type="GeneID" id="108254363"/>
<keyword evidence="3" id="KW-1185">Reference proteome</keyword>
<dbReference type="InterPro" id="IPR041336">
    <property type="entry name" value="DNApol_Exo"/>
</dbReference>
<gene>
    <name evidence="4" type="primary">LOC108254363</name>
</gene>
<dbReference type="GO" id="GO:0003677">
    <property type="term" value="F:DNA binding"/>
    <property type="evidence" value="ECO:0007669"/>
    <property type="project" value="InterPro"/>
</dbReference>
<protein>
    <submittedName>
        <fullName evidence="4">DNA polymerase subunit gamma-1-like</fullName>
    </submittedName>
</protein>
<dbReference type="PANTHER" id="PTHR10267:SF0">
    <property type="entry name" value="DNA POLYMERASE SUBUNIT GAMMA-1"/>
    <property type="match status" value="1"/>
</dbReference>
<accession>A0A1S4ERQ5</accession>
<feature type="compositionally biased region" description="Basic and acidic residues" evidence="1">
    <location>
        <begin position="123"/>
        <end position="133"/>
    </location>
</feature>